<organism evidence="1 2">
    <name type="scientific">Pseudodesulfovibrio sediminis</name>
    <dbReference type="NCBI Taxonomy" id="2810563"/>
    <lineage>
        <taxon>Bacteria</taxon>
        <taxon>Pseudomonadati</taxon>
        <taxon>Thermodesulfobacteriota</taxon>
        <taxon>Desulfovibrionia</taxon>
        <taxon>Desulfovibrionales</taxon>
        <taxon>Desulfovibrionaceae</taxon>
    </lineage>
</organism>
<reference evidence="1" key="1">
    <citation type="journal article" date="2022" name="Arch. Microbiol.">
        <title>Pseudodesulfovibrio sediminis sp. nov., a mesophilic and neutrophilic sulfate-reducing bacterium isolated from sediment of a brackish lake.</title>
        <authorList>
            <person name="Takahashi A."/>
            <person name="Kojima H."/>
            <person name="Watanabe M."/>
            <person name="Fukui M."/>
        </authorList>
    </citation>
    <scope>NUCLEOTIDE SEQUENCE</scope>
    <source>
        <strain evidence="1">SF6</strain>
    </source>
</reference>
<evidence type="ECO:0000313" key="2">
    <source>
        <dbReference type="Proteomes" id="UP001053296"/>
    </source>
</evidence>
<gene>
    <name evidence="1" type="ORF">PSDVSF_24470</name>
</gene>
<accession>A0ABN6EUQ9</accession>
<protein>
    <submittedName>
        <fullName evidence="1">Uncharacterized protein</fullName>
    </submittedName>
</protein>
<name>A0ABN6EUQ9_9BACT</name>
<dbReference type="Proteomes" id="UP001053296">
    <property type="component" value="Chromosome"/>
</dbReference>
<proteinExistence type="predicted"/>
<sequence>MGFKIERKRCLEYAIGDRCIEPFKSMGCCRQQGGNAVLILFKYGLADTVLFPVKSLLGKRLHIFDYMKFPELAGMVAWLYTRCNECVWCIFQQ</sequence>
<dbReference type="EMBL" id="AP024485">
    <property type="protein sequence ID" value="BCS89205.1"/>
    <property type="molecule type" value="Genomic_DNA"/>
</dbReference>
<evidence type="ECO:0000313" key="1">
    <source>
        <dbReference type="EMBL" id="BCS89205.1"/>
    </source>
</evidence>
<keyword evidence="2" id="KW-1185">Reference proteome</keyword>